<evidence type="ECO:0000313" key="8">
    <source>
        <dbReference type="EMBL" id="CAH3013692.1"/>
    </source>
</evidence>
<proteinExistence type="inferred from homology"/>
<dbReference type="InterPro" id="IPR042127">
    <property type="entry name" value="TMEM45"/>
</dbReference>
<comment type="caution">
    <text evidence="8">The sequence shown here is derived from an EMBL/GenBank/DDBJ whole genome shotgun (WGS) entry which is preliminary data.</text>
</comment>
<feature type="transmembrane region" description="Helical" evidence="7">
    <location>
        <begin position="206"/>
        <end position="225"/>
    </location>
</feature>
<dbReference type="PANTHER" id="PTHR16007:SF15">
    <property type="entry name" value="TRANSMEMBRANE PROTEIN 45B"/>
    <property type="match status" value="1"/>
</dbReference>
<keyword evidence="9" id="KW-1185">Reference proteome</keyword>
<accession>A0ABN8L9B5</accession>
<comment type="subcellular location">
    <subcellularLocation>
        <location evidence="1">Membrane</location>
        <topology evidence="1">Multi-pass membrane protein</topology>
    </subcellularLocation>
</comment>
<comment type="similarity">
    <text evidence="2">Belongs to the TMEM45 family.</text>
</comment>
<evidence type="ECO:0000256" key="3">
    <source>
        <dbReference type="ARBA" id="ARBA00022692"/>
    </source>
</evidence>
<feature type="transmembrane region" description="Helical" evidence="7">
    <location>
        <begin position="12"/>
        <end position="29"/>
    </location>
</feature>
<evidence type="ECO:0000256" key="1">
    <source>
        <dbReference type="ARBA" id="ARBA00004141"/>
    </source>
</evidence>
<feature type="transmembrane region" description="Helical" evidence="7">
    <location>
        <begin position="175"/>
        <end position="194"/>
    </location>
</feature>
<evidence type="ECO:0000256" key="2">
    <source>
        <dbReference type="ARBA" id="ARBA00006948"/>
    </source>
</evidence>
<evidence type="ECO:0008006" key="10">
    <source>
        <dbReference type="Google" id="ProtNLM"/>
    </source>
</evidence>
<feature type="transmembrane region" description="Helical" evidence="7">
    <location>
        <begin position="145"/>
        <end position="163"/>
    </location>
</feature>
<protein>
    <recommendedName>
        <fullName evidence="10">Transmembrane protein 45B</fullName>
    </recommendedName>
</protein>
<evidence type="ECO:0000256" key="7">
    <source>
        <dbReference type="SAM" id="Phobius"/>
    </source>
</evidence>
<dbReference type="EMBL" id="CALNXI010000002">
    <property type="protein sequence ID" value="CAH3013692.1"/>
    <property type="molecule type" value="Genomic_DNA"/>
</dbReference>
<dbReference type="Proteomes" id="UP001159427">
    <property type="component" value="Unassembled WGS sequence"/>
</dbReference>
<evidence type="ECO:0000256" key="4">
    <source>
        <dbReference type="ARBA" id="ARBA00022989"/>
    </source>
</evidence>
<sequence>MGDFLGHAVPGAMLLLLSIWWFMGPLLQARNNSKTLSSRRGLLRSPGSSYVRLKSESSVWYPCPGRCLSRIPVEPIIKVLSGIVGVVGELFLDGSWILIDENGEFVDEHINNHSHTVMYCFFSLSGIIDLVLWHGKTPLPPRIDYIILSTCFWIEGFLFYFHLQGHSKISMRLHIILYILIFITASVVLVESFLRRHQLLFSLIRAILTGVQGSWFFQIAFVLYGPNAWENSPRNVEFLSIAFGWHLFIYVCVALVLFVACHLCCGKIDPHHDDRQEQLRDVLLSDEEEESFPLESQRQYNNSPAES</sequence>
<organism evidence="8 9">
    <name type="scientific">Porites evermanni</name>
    <dbReference type="NCBI Taxonomy" id="104178"/>
    <lineage>
        <taxon>Eukaryota</taxon>
        <taxon>Metazoa</taxon>
        <taxon>Cnidaria</taxon>
        <taxon>Anthozoa</taxon>
        <taxon>Hexacorallia</taxon>
        <taxon>Scleractinia</taxon>
        <taxon>Fungiina</taxon>
        <taxon>Poritidae</taxon>
        <taxon>Porites</taxon>
    </lineage>
</organism>
<feature type="transmembrane region" description="Helical" evidence="7">
    <location>
        <begin position="116"/>
        <end position="133"/>
    </location>
</feature>
<dbReference type="Pfam" id="PF04819">
    <property type="entry name" value="DUF716"/>
    <property type="match status" value="1"/>
</dbReference>
<evidence type="ECO:0000256" key="6">
    <source>
        <dbReference type="SAM" id="MobiDB-lite"/>
    </source>
</evidence>
<dbReference type="PANTHER" id="PTHR16007">
    <property type="entry name" value="EPIDIDYMAL MEMBRANE PROTEIN E9-RELATED"/>
    <property type="match status" value="1"/>
</dbReference>
<keyword evidence="4 7" id="KW-1133">Transmembrane helix</keyword>
<evidence type="ECO:0000313" key="9">
    <source>
        <dbReference type="Proteomes" id="UP001159427"/>
    </source>
</evidence>
<gene>
    <name evidence="8" type="ORF">PEVE_00013453</name>
</gene>
<reference evidence="8 9" key="1">
    <citation type="submission" date="2022-05" db="EMBL/GenBank/DDBJ databases">
        <authorList>
            <consortium name="Genoscope - CEA"/>
            <person name="William W."/>
        </authorList>
    </citation>
    <scope>NUCLEOTIDE SEQUENCE [LARGE SCALE GENOMIC DNA]</scope>
</reference>
<feature type="compositionally biased region" description="Polar residues" evidence="6">
    <location>
        <begin position="294"/>
        <end position="307"/>
    </location>
</feature>
<feature type="transmembrane region" description="Helical" evidence="7">
    <location>
        <begin position="245"/>
        <end position="265"/>
    </location>
</feature>
<keyword evidence="3 7" id="KW-0812">Transmembrane</keyword>
<evidence type="ECO:0000256" key="5">
    <source>
        <dbReference type="ARBA" id="ARBA00023136"/>
    </source>
</evidence>
<keyword evidence="5 7" id="KW-0472">Membrane</keyword>
<feature type="region of interest" description="Disordered" evidence="6">
    <location>
        <begin position="288"/>
        <end position="307"/>
    </location>
</feature>
<name>A0ABN8L9B5_9CNID</name>
<feature type="transmembrane region" description="Helical" evidence="7">
    <location>
        <begin position="76"/>
        <end position="96"/>
    </location>
</feature>
<dbReference type="InterPro" id="IPR006904">
    <property type="entry name" value="DUF716"/>
</dbReference>